<dbReference type="OrthoDB" id="620680at2"/>
<protein>
    <submittedName>
        <fullName evidence="1">Uncharacterized protein</fullName>
    </submittedName>
</protein>
<dbReference type="EMBL" id="LVXG01000034">
    <property type="protein sequence ID" value="OQP44818.1"/>
    <property type="molecule type" value="Genomic_DNA"/>
</dbReference>
<comment type="caution">
    <text evidence="1">The sequence shown here is derived from an EMBL/GenBank/DDBJ whole genome shotgun (WGS) entry which is preliminary data.</text>
</comment>
<dbReference type="AlphaFoldDB" id="A0A1V9EFB0"/>
<dbReference type="Proteomes" id="UP000192610">
    <property type="component" value="Unassembled WGS sequence"/>
</dbReference>
<name>A0A1V9EFB0_9BACT</name>
<accession>A0A1V9EFB0</accession>
<sequence length="423" mass="47664">MDILDNIMFASFFRQLTGSRPIESDYIANPATFPLPVISNPATPLVPVYNYTLGNKLGYCIVDDPQFIEKGILRHWFDVNEKAIYAGPGSTPQYSSFLYTSNYHMIYGYLIENTRILQIFEKVIDKYLNDEELGIADNFSTFNWIQNSERLFFKSDVPKQTNLRSILRPNSDNSRRNAYFRMFGMDLAFGDIDPQNASKPYIKARASNQQFIVLFERYLSEIWQGFINAKNTSGANTADVNILVELAQEIREILIARRGSVAATSYGRLNLSKEEYSSVLMNSWFSFIVSYNSPIVNYLNAQSSTVGERLMKIGTKVGIPAHSKCQALFDMAGSAANILLAVEANGLLDDPNWVQQMLTSFQGPATLLNATQRKFMDDFLTVINNWEKATGHRIKNPEANIRGTVKISSNGAPAPVKPRTQLN</sequence>
<organism evidence="1 2">
    <name type="scientific">Niastella yeongjuensis</name>
    <dbReference type="NCBI Taxonomy" id="354355"/>
    <lineage>
        <taxon>Bacteria</taxon>
        <taxon>Pseudomonadati</taxon>
        <taxon>Bacteroidota</taxon>
        <taxon>Chitinophagia</taxon>
        <taxon>Chitinophagales</taxon>
        <taxon>Chitinophagaceae</taxon>
        <taxon>Niastella</taxon>
    </lineage>
</organism>
<dbReference type="STRING" id="354355.SAMN05660816_05962"/>
<gene>
    <name evidence="1" type="ORF">A4H97_10680</name>
</gene>
<dbReference type="RefSeq" id="WP_081202872.1">
    <property type="nucleotide sequence ID" value="NZ_FOCZ01000016.1"/>
</dbReference>
<evidence type="ECO:0000313" key="1">
    <source>
        <dbReference type="EMBL" id="OQP44818.1"/>
    </source>
</evidence>
<keyword evidence="2" id="KW-1185">Reference proteome</keyword>
<proteinExistence type="predicted"/>
<reference evidence="2" key="1">
    <citation type="submission" date="2016-04" db="EMBL/GenBank/DDBJ databases">
        <authorList>
            <person name="Chen L."/>
            <person name="Zhuang W."/>
            <person name="Wang G."/>
        </authorList>
    </citation>
    <scope>NUCLEOTIDE SEQUENCE [LARGE SCALE GENOMIC DNA]</scope>
    <source>
        <strain evidence="2">17621</strain>
    </source>
</reference>
<evidence type="ECO:0000313" key="2">
    <source>
        <dbReference type="Proteomes" id="UP000192610"/>
    </source>
</evidence>